<protein>
    <submittedName>
        <fullName evidence="4">ELM2 domain-containing protein</fullName>
    </submittedName>
</protein>
<keyword evidence="1" id="KW-0539">Nucleus</keyword>
<dbReference type="WBParaSite" id="Csp11.Scaffold630.g19726.t1">
    <property type="protein sequence ID" value="Csp11.Scaffold630.g19726.t1"/>
    <property type="gene ID" value="Csp11.Scaffold630.g19726"/>
</dbReference>
<organism evidence="3 4">
    <name type="scientific">Caenorhabditis tropicalis</name>
    <dbReference type="NCBI Taxonomy" id="1561998"/>
    <lineage>
        <taxon>Eukaryota</taxon>
        <taxon>Metazoa</taxon>
        <taxon>Ecdysozoa</taxon>
        <taxon>Nematoda</taxon>
        <taxon>Chromadorea</taxon>
        <taxon>Rhabditida</taxon>
        <taxon>Rhabditina</taxon>
        <taxon>Rhabditomorpha</taxon>
        <taxon>Rhabditoidea</taxon>
        <taxon>Rhabditidae</taxon>
        <taxon>Peloderinae</taxon>
        <taxon>Caenorhabditis</taxon>
    </lineage>
</organism>
<dbReference type="AlphaFoldDB" id="A0A1I7UVD8"/>
<evidence type="ECO:0000313" key="3">
    <source>
        <dbReference type="Proteomes" id="UP000095282"/>
    </source>
</evidence>
<reference evidence="4" key="1">
    <citation type="submission" date="2016-11" db="UniProtKB">
        <authorList>
            <consortium name="WormBaseParasite"/>
        </authorList>
    </citation>
    <scope>IDENTIFICATION</scope>
</reference>
<sequence length="104" mass="12027">MTRSAVKKTGAFLLMPLDKEPRGILIGSKYQADLPEYKEENSGEEEEDRDDPMIIELTGAFSEIGIKETDLTQEEEKILKNLFRKSDNFSKKQRRCVRLSRCQN</sequence>
<accession>A0A1I7UVD8</accession>
<dbReference type="Proteomes" id="UP000095282">
    <property type="component" value="Unplaced"/>
</dbReference>
<dbReference type="PROSITE" id="PS51156">
    <property type="entry name" value="ELM2"/>
    <property type="match status" value="1"/>
</dbReference>
<name>A0A1I7UVD8_9PELO</name>
<evidence type="ECO:0000313" key="4">
    <source>
        <dbReference type="WBParaSite" id="Csp11.Scaffold630.g19726.t1"/>
    </source>
</evidence>
<feature type="domain" description="ELM2" evidence="2">
    <location>
        <begin position="22"/>
        <end position="104"/>
    </location>
</feature>
<evidence type="ECO:0000259" key="2">
    <source>
        <dbReference type="PROSITE" id="PS51156"/>
    </source>
</evidence>
<proteinExistence type="predicted"/>
<dbReference type="Pfam" id="PF01448">
    <property type="entry name" value="ELM2"/>
    <property type="match status" value="1"/>
</dbReference>
<dbReference type="InterPro" id="IPR000949">
    <property type="entry name" value="ELM2_dom"/>
</dbReference>
<evidence type="ECO:0000256" key="1">
    <source>
        <dbReference type="ARBA" id="ARBA00023242"/>
    </source>
</evidence>
<keyword evidence="3" id="KW-1185">Reference proteome</keyword>